<evidence type="ECO:0000256" key="1">
    <source>
        <dbReference type="SAM" id="MobiDB-lite"/>
    </source>
</evidence>
<accession>A0ABV7P393</accession>
<proteinExistence type="predicted"/>
<feature type="region of interest" description="Disordered" evidence="1">
    <location>
        <begin position="517"/>
        <end position="548"/>
    </location>
</feature>
<evidence type="ECO:0000256" key="3">
    <source>
        <dbReference type="SAM" id="SignalP"/>
    </source>
</evidence>
<feature type="region of interest" description="Disordered" evidence="1">
    <location>
        <begin position="429"/>
        <end position="502"/>
    </location>
</feature>
<reference evidence="6" key="1">
    <citation type="journal article" date="2019" name="Int. J. Syst. Evol. Microbiol.">
        <title>The Global Catalogue of Microorganisms (GCM) 10K type strain sequencing project: providing services to taxonomists for standard genome sequencing and annotation.</title>
        <authorList>
            <consortium name="The Broad Institute Genomics Platform"/>
            <consortium name="The Broad Institute Genome Sequencing Center for Infectious Disease"/>
            <person name="Wu L."/>
            <person name="Ma J."/>
        </authorList>
    </citation>
    <scope>NUCLEOTIDE SEQUENCE [LARGE SCALE GENOMIC DNA]</scope>
    <source>
        <strain evidence="6">CGMCC 4.7676</strain>
    </source>
</reference>
<dbReference type="SMART" id="SM00216">
    <property type="entry name" value="VWD"/>
    <property type="match status" value="1"/>
</dbReference>
<sequence>MARLVRVVLLTAFTLLIAQPALAQDAGLDLALSTGQTTYVPGERVVLTATVTNKGTAPCQVATIAAGSVQVAAVTRDGKAVASQLGAAYHDRPLVDVVRGSMKTVQPGDAVSFRLGSASAGPDGGAEVSSTDVLPTGRGLIASRPLTETGAYVVSARYAAPPFGGLEPAPCAGTTKVATVTFAVGSSEPGFPWLWVSIGVGALLLVAALFLILRRVRGRAPAAGVVLLLLVAGMTGAGVNPAEAKLEPVPMPPEHASEKSKQDARDFAAAVSGCMSVFTADASSAPDIKIVTDWLNDPSTTAVRIVPHDGNSFARPYWVADLATGEYVWGVDPKTGKPVPPVPYAVEVGWDRSWEGEFSNGAPFDSCSTLFHELVHAWSMGHGLDYDWLEARELMCPYTKSELHPEGDEATEIRATLAENSYRRLHGLKERDGYGSKPAPPSLGDCESDPAKVPPPDRTHHPVPPGKPGPRPAQTLPNLPNYPAKPPGTGQKTKGGFPGRSQPPGVVTKPFPIEQGPGGIPQGGWDGTDRGSVAPPVGGGGSDGDPHLTTLDHHSYDFQAVGEFTVVRSTGGDLEIQSRQTAIENDRTVSVNSAVATRIGPDRVTFTMNGGDVVLRVNGEPTTLARGERKLPGGGTVLRRGSSIMLAEDGYTVRWPDGSSAWLDPLGRWGLRLYVSLVDGRKGQAAGLLGNFDGNADNDLTTKDGKPVSARPSFEQLYRTFGESWRISQADSLFDYAPGESTEKFTDRALPEKEVKVDDLPVEQRDQARGACTMAGVRNPALMDGCILDVALTGQPIFAVTGGNSQRATTIPTTPPDPPPGEPLGPLRDGSRVTSARHGDYQLDLGGATDFELADVTGDITTQVACPGQNAEHVLIGVHQFRLPTPANCRLTVTGTGGSYGFRLVTLKHRALPAKIGDRITGSLDVPGRVDTYRIDAVGEGKIVPTDGKPCEGVTLGVSGDGERPRVFTPHGACYGLPIANPDPDKPMFLVVWSDNAEVVDYTFRLETG</sequence>
<keyword evidence="3" id="KW-0732">Signal</keyword>
<evidence type="ECO:0000313" key="6">
    <source>
        <dbReference type="Proteomes" id="UP001595645"/>
    </source>
</evidence>
<dbReference type="PROSITE" id="PS51233">
    <property type="entry name" value="VWFD"/>
    <property type="match status" value="1"/>
</dbReference>
<keyword evidence="2" id="KW-0812">Transmembrane</keyword>
<dbReference type="EMBL" id="JBHRWK010000038">
    <property type="protein sequence ID" value="MFC3452688.1"/>
    <property type="molecule type" value="Genomic_DNA"/>
</dbReference>
<dbReference type="PANTHER" id="PTHR13802:SF52">
    <property type="entry name" value="MUCIN-4"/>
    <property type="match status" value="1"/>
</dbReference>
<gene>
    <name evidence="5" type="ORF">ACFOSH_24905</name>
</gene>
<feature type="compositionally biased region" description="Gly residues" evidence="1">
    <location>
        <begin position="517"/>
        <end position="526"/>
    </location>
</feature>
<dbReference type="InterPro" id="IPR001846">
    <property type="entry name" value="VWF_type-D"/>
</dbReference>
<dbReference type="PANTHER" id="PTHR13802">
    <property type="entry name" value="MUCIN 4-RELATED"/>
    <property type="match status" value="1"/>
</dbReference>
<dbReference type="Proteomes" id="UP001595645">
    <property type="component" value="Unassembled WGS sequence"/>
</dbReference>
<keyword evidence="2" id="KW-1133">Transmembrane helix</keyword>
<evidence type="ECO:0000259" key="4">
    <source>
        <dbReference type="PROSITE" id="PS51233"/>
    </source>
</evidence>
<feature type="compositionally biased region" description="Pro residues" evidence="1">
    <location>
        <begin position="461"/>
        <end position="471"/>
    </location>
</feature>
<feature type="region of interest" description="Disordered" evidence="1">
    <location>
        <begin position="805"/>
        <end position="835"/>
    </location>
</feature>
<feature type="signal peptide" evidence="3">
    <location>
        <begin position="1"/>
        <end position="23"/>
    </location>
</feature>
<protein>
    <submittedName>
        <fullName evidence="5">VWD domain-containing protein</fullName>
    </submittedName>
</protein>
<dbReference type="Pfam" id="PF00094">
    <property type="entry name" value="VWD"/>
    <property type="match status" value="1"/>
</dbReference>
<feature type="domain" description="VWFD" evidence="4">
    <location>
        <begin position="538"/>
        <end position="733"/>
    </location>
</feature>
<dbReference type="InterPro" id="IPR051495">
    <property type="entry name" value="Epithelial_Barrier/Signaling"/>
</dbReference>
<dbReference type="RefSeq" id="WP_378241456.1">
    <property type="nucleotide sequence ID" value="NZ_JBHRWK010000038.1"/>
</dbReference>
<comment type="caution">
    <text evidence="5">The sequence shown here is derived from an EMBL/GenBank/DDBJ whole genome shotgun (WGS) entry which is preliminary data.</text>
</comment>
<feature type="transmembrane region" description="Helical" evidence="2">
    <location>
        <begin position="193"/>
        <end position="213"/>
    </location>
</feature>
<evidence type="ECO:0000313" key="5">
    <source>
        <dbReference type="EMBL" id="MFC3452688.1"/>
    </source>
</evidence>
<evidence type="ECO:0000256" key="2">
    <source>
        <dbReference type="SAM" id="Phobius"/>
    </source>
</evidence>
<feature type="transmembrane region" description="Helical" evidence="2">
    <location>
        <begin position="220"/>
        <end position="239"/>
    </location>
</feature>
<name>A0ABV7P393_9PSEU</name>
<keyword evidence="6" id="KW-1185">Reference proteome</keyword>
<feature type="chain" id="PRO_5047302966" evidence="3">
    <location>
        <begin position="24"/>
        <end position="1009"/>
    </location>
</feature>
<feature type="compositionally biased region" description="Pro residues" evidence="1">
    <location>
        <begin position="813"/>
        <end position="823"/>
    </location>
</feature>
<keyword evidence="2" id="KW-0472">Membrane</keyword>
<organism evidence="5 6">
    <name type="scientific">Amycolatopsis speibonae</name>
    <dbReference type="NCBI Taxonomy" id="1450224"/>
    <lineage>
        <taxon>Bacteria</taxon>
        <taxon>Bacillati</taxon>
        <taxon>Actinomycetota</taxon>
        <taxon>Actinomycetes</taxon>
        <taxon>Pseudonocardiales</taxon>
        <taxon>Pseudonocardiaceae</taxon>
        <taxon>Amycolatopsis</taxon>
    </lineage>
</organism>